<dbReference type="InterPro" id="IPR058245">
    <property type="entry name" value="NreC/VraR/RcsB-like_REC"/>
</dbReference>
<evidence type="ECO:0000256" key="3">
    <source>
        <dbReference type="ARBA" id="ARBA00023125"/>
    </source>
</evidence>
<dbReference type="Proteomes" id="UP001596112">
    <property type="component" value="Unassembled WGS sequence"/>
</dbReference>
<gene>
    <name evidence="8" type="ORF">ACFQGO_29905</name>
</gene>
<dbReference type="Gene3D" id="3.40.50.2300">
    <property type="match status" value="1"/>
</dbReference>
<evidence type="ECO:0000256" key="5">
    <source>
        <dbReference type="PROSITE-ProRule" id="PRU00169"/>
    </source>
</evidence>
<dbReference type="CDD" id="cd06170">
    <property type="entry name" value="LuxR_C_like"/>
    <property type="match status" value="1"/>
</dbReference>
<keyword evidence="3" id="KW-0238">DNA-binding</keyword>
<keyword evidence="9" id="KW-1185">Reference proteome</keyword>
<evidence type="ECO:0000313" key="8">
    <source>
        <dbReference type="EMBL" id="MFC5811671.1"/>
    </source>
</evidence>
<dbReference type="SUPFAM" id="SSF46894">
    <property type="entry name" value="C-terminal effector domain of the bipartite response regulators"/>
    <property type="match status" value="1"/>
</dbReference>
<dbReference type="PRINTS" id="PR00038">
    <property type="entry name" value="HTHLUXR"/>
</dbReference>
<dbReference type="InterPro" id="IPR000792">
    <property type="entry name" value="Tscrpt_reg_LuxR_C"/>
</dbReference>
<dbReference type="PANTHER" id="PTHR43214:SF24">
    <property type="entry name" value="TRANSCRIPTIONAL REGULATORY PROTEIN NARL-RELATED"/>
    <property type="match status" value="1"/>
</dbReference>
<dbReference type="PANTHER" id="PTHR43214">
    <property type="entry name" value="TWO-COMPONENT RESPONSE REGULATOR"/>
    <property type="match status" value="1"/>
</dbReference>
<protein>
    <submittedName>
        <fullName evidence="8">LuxR C-terminal-related transcriptional regulator</fullName>
    </submittedName>
</protein>
<reference evidence="9" key="1">
    <citation type="journal article" date="2019" name="Int. J. Syst. Evol. Microbiol.">
        <title>The Global Catalogue of Microorganisms (GCM) 10K type strain sequencing project: providing services to taxonomists for standard genome sequencing and annotation.</title>
        <authorList>
            <consortium name="The Broad Institute Genomics Platform"/>
            <consortium name="The Broad Institute Genome Sequencing Center for Infectious Disease"/>
            <person name="Wu L."/>
            <person name="Ma J."/>
        </authorList>
    </citation>
    <scope>NUCLEOTIDE SEQUENCE [LARGE SCALE GENOMIC DNA]</scope>
    <source>
        <strain evidence="9">JCM 9918</strain>
    </source>
</reference>
<feature type="domain" description="HTH luxR-type" evidence="6">
    <location>
        <begin position="152"/>
        <end position="217"/>
    </location>
</feature>
<proteinExistence type="predicted"/>
<dbReference type="InterPro" id="IPR011006">
    <property type="entry name" value="CheY-like_superfamily"/>
</dbReference>
<dbReference type="RefSeq" id="WP_272171491.1">
    <property type="nucleotide sequence ID" value="NZ_JAQOSL010000031.1"/>
</dbReference>
<evidence type="ECO:0000313" key="9">
    <source>
        <dbReference type="Proteomes" id="UP001596112"/>
    </source>
</evidence>
<dbReference type="InterPro" id="IPR016032">
    <property type="entry name" value="Sig_transdc_resp-reg_C-effctor"/>
</dbReference>
<dbReference type="EMBL" id="JBHSNZ010000026">
    <property type="protein sequence ID" value="MFC5811671.1"/>
    <property type="molecule type" value="Genomic_DNA"/>
</dbReference>
<dbReference type="PROSITE" id="PS50110">
    <property type="entry name" value="RESPONSE_REGULATORY"/>
    <property type="match status" value="1"/>
</dbReference>
<dbReference type="PROSITE" id="PS50043">
    <property type="entry name" value="HTH_LUXR_2"/>
    <property type="match status" value="1"/>
</dbReference>
<evidence type="ECO:0000256" key="4">
    <source>
        <dbReference type="ARBA" id="ARBA00023163"/>
    </source>
</evidence>
<evidence type="ECO:0000256" key="1">
    <source>
        <dbReference type="ARBA" id="ARBA00022553"/>
    </source>
</evidence>
<dbReference type="InterPro" id="IPR001789">
    <property type="entry name" value="Sig_transdc_resp-reg_receiver"/>
</dbReference>
<feature type="domain" description="Response regulatory" evidence="7">
    <location>
        <begin position="1"/>
        <end position="119"/>
    </location>
</feature>
<dbReference type="InterPro" id="IPR039420">
    <property type="entry name" value="WalR-like"/>
</dbReference>
<evidence type="ECO:0000259" key="7">
    <source>
        <dbReference type="PROSITE" id="PS50110"/>
    </source>
</evidence>
<keyword evidence="1" id="KW-0597">Phosphoprotein</keyword>
<comment type="caution">
    <text evidence="8">The sequence shown here is derived from an EMBL/GenBank/DDBJ whole genome shotgun (WGS) entry which is preliminary data.</text>
</comment>
<evidence type="ECO:0000259" key="6">
    <source>
        <dbReference type="PROSITE" id="PS50043"/>
    </source>
</evidence>
<dbReference type="SUPFAM" id="SSF52172">
    <property type="entry name" value="CheY-like"/>
    <property type="match status" value="1"/>
</dbReference>
<name>A0ABW1BFN4_9ACTN</name>
<organism evidence="8 9">
    <name type="scientific">Streptomyces heilongjiangensis</name>
    <dbReference type="NCBI Taxonomy" id="945052"/>
    <lineage>
        <taxon>Bacteria</taxon>
        <taxon>Bacillati</taxon>
        <taxon>Actinomycetota</taxon>
        <taxon>Actinomycetes</taxon>
        <taxon>Kitasatosporales</taxon>
        <taxon>Streptomycetaceae</taxon>
        <taxon>Streptomyces</taxon>
    </lineage>
</organism>
<comment type="caution">
    <text evidence="5">Lacks conserved residue(s) required for the propagation of feature annotation.</text>
</comment>
<dbReference type="Pfam" id="PF00072">
    <property type="entry name" value="Response_reg"/>
    <property type="match status" value="1"/>
</dbReference>
<sequence>MIIDDEDLLRSGLKQALEQSTAFDVVAEAAVGRDAIAVMARKTPDVVVLGVAGHQEAVALDLIARLSAAPLPVRPKVLLLADQQVLDRSLTRAIHLGVRGILLRSVSGDELLYAVRQVSCGHSVLQPLLTSRLFAGLRHFAPVGAQAWRGGLPDVLAHLSPRERDVLTGIARGMSNQEMAEDFHLTVATVKSHVSSILTKLGARDRLQVALLCIQYGLFSEDE</sequence>
<dbReference type="Pfam" id="PF00196">
    <property type="entry name" value="GerE"/>
    <property type="match status" value="1"/>
</dbReference>
<keyword evidence="2" id="KW-0805">Transcription regulation</keyword>
<evidence type="ECO:0000256" key="2">
    <source>
        <dbReference type="ARBA" id="ARBA00023015"/>
    </source>
</evidence>
<dbReference type="SMART" id="SM00421">
    <property type="entry name" value="HTH_LUXR"/>
    <property type="match status" value="1"/>
</dbReference>
<keyword evidence="4" id="KW-0804">Transcription</keyword>
<dbReference type="CDD" id="cd17535">
    <property type="entry name" value="REC_NarL-like"/>
    <property type="match status" value="1"/>
</dbReference>
<accession>A0ABW1BFN4</accession>